<dbReference type="PANTHER" id="PTHR10885">
    <property type="entry name" value="ISOPENTENYL-DIPHOSPHATE DELTA-ISOMERASE"/>
    <property type="match status" value="1"/>
</dbReference>
<dbReference type="CDD" id="cd04692">
    <property type="entry name" value="NUDIX_Hydrolase"/>
    <property type="match status" value="1"/>
</dbReference>
<protein>
    <submittedName>
        <fullName evidence="2">NUDIX domain-containing protein</fullName>
    </submittedName>
</protein>
<dbReference type="InterPro" id="IPR015797">
    <property type="entry name" value="NUDIX_hydrolase-like_dom_sf"/>
</dbReference>
<dbReference type="GO" id="GO:0003824">
    <property type="term" value="F:catalytic activity"/>
    <property type="evidence" value="ECO:0007669"/>
    <property type="project" value="UniProtKB-ARBA"/>
</dbReference>
<evidence type="ECO:0000259" key="1">
    <source>
        <dbReference type="PROSITE" id="PS51462"/>
    </source>
</evidence>
<dbReference type="PANTHER" id="PTHR10885:SF0">
    <property type="entry name" value="ISOPENTENYL-DIPHOSPHATE DELTA-ISOMERASE"/>
    <property type="match status" value="1"/>
</dbReference>
<dbReference type="InterPro" id="IPR000086">
    <property type="entry name" value="NUDIX_hydrolase_dom"/>
</dbReference>
<dbReference type="RefSeq" id="WP_272163191.1">
    <property type="nucleotide sequence ID" value="NZ_CP116507.1"/>
</dbReference>
<evidence type="ECO:0000313" key="3">
    <source>
        <dbReference type="Proteomes" id="UP001179600"/>
    </source>
</evidence>
<organism evidence="2 3">
    <name type="scientific">Vagococcus lutrae</name>
    <dbReference type="NCBI Taxonomy" id="81947"/>
    <lineage>
        <taxon>Bacteria</taxon>
        <taxon>Bacillati</taxon>
        <taxon>Bacillota</taxon>
        <taxon>Bacilli</taxon>
        <taxon>Lactobacillales</taxon>
        <taxon>Enterococcaceae</taxon>
        <taxon>Vagococcus</taxon>
    </lineage>
</organism>
<sequence length="217" mass="25771">MQEEYLAICDSQQQVIGKKSRAAVHRDGDWHQTFHFWGYHYNDRGELELLLQQRSQKKQDFPNQFDMTASGHIQFNETIEDGLREVKEELGLSLMWSDLEPLMVYPISYKLEDWIDNEFSHVYLYLLSPKEMEATFLQEEEVEGLYWCSLSELTKVVNQSNYATEVKGYRQEEGNKIPTKKILRRSRMCIDAPSYYHSLIEKLNQKQARERGVKHEH</sequence>
<name>A0AAE9XLS6_9ENTE</name>
<evidence type="ECO:0000313" key="2">
    <source>
        <dbReference type="EMBL" id="WCG22313.1"/>
    </source>
</evidence>
<dbReference type="Proteomes" id="UP001179600">
    <property type="component" value="Chromosome"/>
</dbReference>
<dbReference type="PROSITE" id="PS51462">
    <property type="entry name" value="NUDIX"/>
    <property type="match status" value="1"/>
</dbReference>
<proteinExistence type="predicted"/>
<dbReference type="EMBL" id="CP116507">
    <property type="protein sequence ID" value="WCG22313.1"/>
    <property type="molecule type" value="Genomic_DNA"/>
</dbReference>
<dbReference type="AlphaFoldDB" id="A0AAE9XLS6"/>
<gene>
    <name evidence="2" type="ORF">PML95_07880</name>
</gene>
<dbReference type="Pfam" id="PF00293">
    <property type="entry name" value="NUDIX"/>
    <property type="match status" value="1"/>
</dbReference>
<dbReference type="Gene3D" id="3.90.79.10">
    <property type="entry name" value="Nucleoside Triphosphate Pyrophosphohydrolase"/>
    <property type="match status" value="1"/>
</dbReference>
<reference evidence="2" key="1">
    <citation type="submission" date="2023-01" db="EMBL/GenBank/DDBJ databases">
        <title>Oxazolidinone resistance genes in florfenicol resistant enterococci from beef cattle and veal calves at slaughter.</title>
        <authorList>
            <person name="Biggel M."/>
        </authorList>
    </citation>
    <scope>NUCLEOTIDE SEQUENCE</scope>
    <source>
        <strain evidence="2">K204-1</strain>
    </source>
</reference>
<feature type="domain" description="Nudix hydrolase" evidence="1">
    <location>
        <begin position="29"/>
        <end position="171"/>
    </location>
</feature>
<dbReference type="SUPFAM" id="SSF55811">
    <property type="entry name" value="Nudix"/>
    <property type="match status" value="1"/>
</dbReference>
<accession>A0AAE9XLS6</accession>